<dbReference type="PANTHER" id="PTHR30572">
    <property type="entry name" value="MEMBRANE COMPONENT OF TRANSPORTER-RELATED"/>
    <property type="match status" value="1"/>
</dbReference>
<feature type="transmembrane region" description="Helical" evidence="7">
    <location>
        <begin position="276"/>
        <end position="298"/>
    </location>
</feature>
<accession>R2R155</accession>
<evidence type="ECO:0000256" key="7">
    <source>
        <dbReference type="SAM" id="Phobius"/>
    </source>
</evidence>
<evidence type="ECO:0000256" key="4">
    <source>
        <dbReference type="ARBA" id="ARBA00022989"/>
    </source>
</evidence>
<comment type="similarity">
    <text evidence="6">Belongs to the ABC-4 integral membrane protein family.</text>
</comment>
<evidence type="ECO:0000259" key="8">
    <source>
        <dbReference type="Pfam" id="PF02687"/>
    </source>
</evidence>
<dbReference type="EMBL" id="AJAK01000022">
    <property type="protein sequence ID" value="EOH74391.1"/>
    <property type="molecule type" value="Genomic_DNA"/>
</dbReference>
<dbReference type="AlphaFoldDB" id="R2R155"/>
<dbReference type="GO" id="GO:0022857">
    <property type="term" value="F:transmembrane transporter activity"/>
    <property type="evidence" value="ECO:0007669"/>
    <property type="project" value="TreeGrafter"/>
</dbReference>
<evidence type="ECO:0000256" key="5">
    <source>
        <dbReference type="ARBA" id="ARBA00023136"/>
    </source>
</evidence>
<organism evidence="9 11">
    <name type="scientific">Enterococcus malodoratus ATCC 43197</name>
    <dbReference type="NCBI Taxonomy" id="1158601"/>
    <lineage>
        <taxon>Bacteria</taxon>
        <taxon>Bacillati</taxon>
        <taxon>Bacillota</taxon>
        <taxon>Bacilli</taxon>
        <taxon>Lactobacillales</taxon>
        <taxon>Enterococcaceae</taxon>
        <taxon>Enterococcus</taxon>
    </lineage>
</organism>
<comment type="subcellular location">
    <subcellularLocation>
        <location evidence="1">Cell membrane</location>
        <topology evidence="1">Multi-pass membrane protein</topology>
    </subcellularLocation>
</comment>
<evidence type="ECO:0000313" key="12">
    <source>
        <dbReference type="Proteomes" id="UP000014148"/>
    </source>
</evidence>
<dbReference type="EMBL" id="ASWA01000003">
    <property type="protein sequence ID" value="EOT67121.1"/>
    <property type="molecule type" value="Genomic_DNA"/>
</dbReference>
<dbReference type="STRING" id="71451.RV07_GL002916"/>
<comment type="caution">
    <text evidence="9">The sequence shown here is derived from an EMBL/GenBank/DDBJ whole genome shotgun (WGS) entry which is preliminary data.</text>
</comment>
<evidence type="ECO:0000313" key="9">
    <source>
        <dbReference type="EMBL" id="EOH74391.1"/>
    </source>
</evidence>
<feature type="transmembrane region" description="Helical" evidence="7">
    <location>
        <begin position="21"/>
        <end position="39"/>
    </location>
</feature>
<feature type="transmembrane region" description="Helical" evidence="7">
    <location>
        <begin position="319"/>
        <end position="341"/>
    </location>
</feature>
<keyword evidence="5 7" id="KW-0472">Membrane</keyword>
<proteinExistence type="inferred from homology"/>
<dbReference type="Proteomes" id="UP000014148">
    <property type="component" value="Unassembled WGS sequence"/>
</dbReference>
<keyword evidence="4 7" id="KW-1133">Transmembrane helix</keyword>
<evidence type="ECO:0000256" key="2">
    <source>
        <dbReference type="ARBA" id="ARBA00022475"/>
    </source>
</evidence>
<evidence type="ECO:0000256" key="6">
    <source>
        <dbReference type="ARBA" id="ARBA00038076"/>
    </source>
</evidence>
<sequence>MIIIRHAWLNLKRNRFSHLKAGSFILLILLIVFSLLQIYRMATVYFLDYREQAATVVKGVQELNQTGQANKMNPTDYERLKNLSYVKKSQLLGQGIAASTLVQPKEKDQTTTGFYSFPPDQTNGNYLSVTMLDNDSLKTLLTNKKEKLQGSAPLKENTCVISRSLAKANKLKLKDTILLGTKGQEQKVTIVGIAEFSTAEWLTTSSTVLINWKTGTAMEGTILQTISNVMFQLTSKKEIKNFVKDFKKTESFKDFSLISQGWSQGILQSVKDTIDLLFNGLIVALILGIVLIAVIYQLTVKRRQDFYTLYLMGMDQRTLALSSSLENVMLILGITLAAVAISQQLSKWITGEWLIKLQKSLTDQEPFVDWLFPHVDQTALWLNSWSDYLGFIFLGLYLVITLLLVNLRIAKIVREPLQEVAKR</sequence>
<dbReference type="PANTHER" id="PTHR30572:SF4">
    <property type="entry name" value="ABC TRANSPORTER PERMEASE YTRF"/>
    <property type="match status" value="1"/>
</dbReference>
<keyword evidence="3 7" id="KW-0812">Transmembrane</keyword>
<dbReference type="InterPro" id="IPR003838">
    <property type="entry name" value="ABC3_permease_C"/>
</dbReference>
<feature type="domain" description="ABC3 transporter permease C-terminal" evidence="8">
    <location>
        <begin position="281"/>
        <end position="411"/>
    </location>
</feature>
<evidence type="ECO:0000313" key="11">
    <source>
        <dbReference type="Proteomes" id="UP000013783"/>
    </source>
</evidence>
<evidence type="ECO:0000256" key="1">
    <source>
        <dbReference type="ARBA" id="ARBA00004651"/>
    </source>
</evidence>
<dbReference type="Pfam" id="PF02687">
    <property type="entry name" value="FtsX"/>
    <property type="match status" value="1"/>
</dbReference>
<evidence type="ECO:0000256" key="3">
    <source>
        <dbReference type="ARBA" id="ARBA00022692"/>
    </source>
</evidence>
<dbReference type="RefSeq" id="WP_010742255.1">
    <property type="nucleotide sequence ID" value="NZ_KB946251.1"/>
</dbReference>
<reference evidence="9 11" key="1">
    <citation type="submission" date="2013-02" db="EMBL/GenBank/DDBJ databases">
        <title>The Genome Sequence of Enterococcus malodoratus ATCC_43197.</title>
        <authorList>
            <consortium name="The Broad Institute Genome Sequencing Platform"/>
            <consortium name="The Broad Institute Genome Sequencing Center for Infectious Disease"/>
            <person name="Earl A.M."/>
            <person name="Gilmore M.S."/>
            <person name="Lebreton F."/>
            <person name="Walker B."/>
            <person name="Young S.K."/>
            <person name="Zeng Q."/>
            <person name="Gargeya S."/>
            <person name="Fitzgerald M."/>
            <person name="Haas B."/>
            <person name="Abouelleil A."/>
            <person name="Alvarado L."/>
            <person name="Arachchi H.M."/>
            <person name="Berlin A.M."/>
            <person name="Chapman S.B."/>
            <person name="Dewar J."/>
            <person name="Goldberg J."/>
            <person name="Griggs A."/>
            <person name="Gujja S."/>
            <person name="Hansen M."/>
            <person name="Howarth C."/>
            <person name="Imamovic A."/>
            <person name="Larimer J."/>
            <person name="McCowan C."/>
            <person name="Murphy C."/>
            <person name="Neiman D."/>
            <person name="Pearson M."/>
            <person name="Priest M."/>
            <person name="Roberts A."/>
            <person name="Saif S."/>
            <person name="Shea T."/>
            <person name="Sisk P."/>
            <person name="Sykes S."/>
            <person name="Wortman J."/>
            <person name="Nusbaum C."/>
            <person name="Birren B."/>
        </authorList>
    </citation>
    <scope>NUCLEOTIDE SEQUENCE [LARGE SCALE GENOMIC DNA]</scope>
    <source>
        <strain evidence="9 11">ATCC 43197</strain>
    </source>
</reference>
<keyword evidence="12" id="KW-1185">Reference proteome</keyword>
<reference evidence="10 12" key="2">
    <citation type="submission" date="2013-03" db="EMBL/GenBank/DDBJ databases">
        <title>The Genome Sequence of Enterococcus malodoratus ATCC_43197 (PacBio/Illumina hybrid assembly).</title>
        <authorList>
            <consortium name="The Broad Institute Genomics Platform"/>
            <consortium name="The Broad Institute Genome Sequencing Center for Infectious Disease"/>
            <person name="Earl A."/>
            <person name="Russ C."/>
            <person name="Gilmore M."/>
            <person name="Surin D."/>
            <person name="Walker B."/>
            <person name="Young S."/>
            <person name="Zeng Q."/>
            <person name="Gargeya S."/>
            <person name="Fitzgerald M."/>
            <person name="Haas B."/>
            <person name="Abouelleil A."/>
            <person name="Allen A.W."/>
            <person name="Alvarado L."/>
            <person name="Arachchi H.M."/>
            <person name="Berlin A.M."/>
            <person name="Chapman S.B."/>
            <person name="Gainer-Dewar J."/>
            <person name="Goldberg J."/>
            <person name="Griggs A."/>
            <person name="Gujja S."/>
            <person name="Hansen M."/>
            <person name="Howarth C."/>
            <person name="Imamovic A."/>
            <person name="Ireland A."/>
            <person name="Larimer J."/>
            <person name="McCowan C."/>
            <person name="Murphy C."/>
            <person name="Pearson M."/>
            <person name="Poon T.W."/>
            <person name="Priest M."/>
            <person name="Roberts A."/>
            <person name="Saif S."/>
            <person name="Shea T."/>
            <person name="Sisk P."/>
            <person name="Sykes S."/>
            <person name="Wortman J."/>
            <person name="Nusbaum C."/>
            <person name="Birren B."/>
        </authorList>
    </citation>
    <scope>NUCLEOTIDE SEQUENCE [LARGE SCALE GENOMIC DNA]</scope>
    <source>
        <strain evidence="10 12">ATCC 43197</strain>
    </source>
</reference>
<gene>
    <name evidence="10" type="ORF">I585_02642</name>
    <name evidence="9" type="ORF">UAI_03460</name>
</gene>
<dbReference type="eggNOG" id="COG0577">
    <property type="taxonomic scope" value="Bacteria"/>
</dbReference>
<name>R2R155_9ENTE</name>
<dbReference type="InterPro" id="IPR050250">
    <property type="entry name" value="Macrolide_Exporter_MacB"/>
</dbReference>
<evidence type="ECO:0000313" key="10">
    <source>
        <dbReference type="EMBL" id="EOT67121.1"/>
    </source>
</evidence>
<keyword evidence="2" id="KW-1003">Cell membrane</keyword>
<dbReference type="GO" id="GO:0005886">
    <property type="term" value="C:plasma membrane"/>
    <property type="evidence" value="ECO:0007669"/>
    <property type="project" value="UniProtKB-SubCell"/>
</dbReference>
<dbReference type="Proteomes" id="UP000013783">
    <property type="component" value="Unassembled WGS sequence"/>
</dbReference>
<dbReference type="PATRIC" id="fig|1158601.3.peg.3435"/>
<protein>
    <recommendedName>
        <fullName evidence="8">ABC3 transporter permease C-terminal domain-containing protein</fullName>
    </recommendedName>
</protein>
<feature type="transmembrane region" description="Helical" evidence="7">
    <location>
        <begin position="388"/>
        <end position="407"/>
    </location>
</feature>